<evidence type="ECO:0000313" key="7">
    <source>
        <dbReference type="EMBL" id="SEP74310.1"/>
    </source>
</evidence>
<dbReference type="FunFam" id="3.20.20.70:FF:000056">
    <property type="entry name" value="hydroxyacid oxidase 2"/>
    <property type="match status" value="1"/>
</dbReference>
<evidence type="ECO:0000256" key="1">
    <source>
        <dbReference type="ARBA" id="ARBA00001917"/>
    </source>
</evidence>
<keyword evidence="8" id="KW-1185">Reference proteome</keyword>
<accession>A0A1H9ACB3</accession>
<dbReference type="OrthoDB" id="9770452at2"/>
<evidence type="ECO:0000256" key="5">
    <source>
        <dbReference type="PIRSR" id="PIRSR000138-2"/>
    </source>
</evidence>
<feature type="binding site" evidence="5">
    <location>
        <begin position="262"/>
        <end position="266"/>
    </location>
    <ligand>
        <name>FMN</name>
        <dbReference type="ChEBI" id="CHEBI:58210"/>
    </ligand>
</feature>
<dbReference type="PANTHER" id="PTHR10578">
    <property type="entry name" value="S -2-HYDROXY-ACID OXIDASE-RELATED"/>
    <property type="match status" value="1"/>
</dbReference>
<dbReference type="PANTHER" id="PTHR10578:SF149">
    <property type="entry name" value="2-HYDROXYACID OXIDASE 2"/>
    <property type="match status" value="1"/>
</dbReference>
<evidence type="ECO:0000313" key="8">
    <source>
        <dbReference type="Proteomes" id="UP000199028"/>
    </source>
</evidence>
<keyword evidence="5" id="KW-0288">FMN</keyword>
<dbReference type="PIRSF" id="PIRSF000138">
    <property type="entry name" value="Al-hdrx_acd_dh"/>
    <property type="match status" value="1"/>
</dbReference>
<dbReference type="InterPro" id="IPR008259">
    <property type="entry name" value="FMN_hydac_DH_AS"/>
</dbReference>
<dbReference type="PROSITE" id="PS51349">
    <property type="entry name" value="FMN_HYDROXY_ACID_DH_2"/>
    <property type="match status" value="1"/>
</dbReference>
<comment type="similarity">
    <text evidence="3">Belongs to the FMN-dependent alpha-hydroxy acid dehydrogenase family.</text>
</comment>
<dbReference type="InterPro" id="IPR000262">
    <property type="entry name" value="FMN-dep_DH"/>
</dbReference>
<feature type="binding site" evidence="5">
    <location>
        <begin position="66"/>
        <end position="68"/>
    </location>
    <ligand>
        <name>FMN</name>
        <dbReference type="ChEBI" id="CHEBI:58210"/>
    </ligand>
</feature>
<evidence type="ECO:0000256" key="3">
    <source>
        <dbReference type="ARBA" id="ARBA00024042"/>
    </source>
</evidence>
<feature type="domain" description="FMN hydroxy acid dehydrogenase" evidence="6">
    <location>
        <begin position="1"/>
        <end position="331"/>
    </location>
</feature>
<dbReference type="GO" id="GO:0016491">
    <property type="term" value="F:oxidoreductase activity"/>
    <property type="evidence" value="ECO:0007669"/>
    <property type="project" value="UniProtKB-KW"/>
</dbReference>
<organism evidence="7 8">
    <name type="scientific">Lentzea flaviverrucosa</name>
    <dbReference type="NCBI Taxonomy" id="200379"/>
    <lineage>
        <taxon>Bacteria</taxon>
        <taxon>Bacillati</taxon>
        <taxon>Actinomycetota</taxon>
        <taxon>Actinomycetes</taxon>
        <taxon>Pseudonocardiales</taxon>
        <taxon>Pseudonocardiaceae</taxon>
        <taxon>Lentzea</taxon>
    </lineage>
</organism>
<dbReference type="EMBL" id="FOFT01000001">
    <property type="protein sequence ID" value="SEP74310.1"/>
    <property type="molecule type" value="Genomic_DNA"/>
</dbReference>
<dbReference type="InterPro" id="IPR013785">
    <property type="entry name" value="Aldolase_TIM"/>
</dbReference>
<dbReference type="AlphaFoldDB" id="A0A1H9ACB3"/>
<evidence type="ECO:0000259" key="6">
    <source>
        <dbReference type="PROSITE" id="PS51349"/>
    </source>
</evidence>
<dbReference type="Proteomes" id="UP000199028">
    <property type="component" value="Unassembled WGS sequence"/>
</dbReference>
<feature type="binding site" evidence="5">
    <location>
        <position position="231"/>
    </location>
    <ligand>
        <name>glyoxylate</name>
        <dbReference type="ChEBI" id="CHEBI:36655"/>
    </ligand>
</feature>
<name>A0A1H9ACB3_9PSEU</name>
<feature type="binding site" evidence="5">
    <location>
        <position position="207"/>
    </location>
    <ligand>
        <name>FMN</name>
        <dbReference type="ChEBI" id="CHEBI:58210"/>
    </ligand>
</feature>
<comment type="cofactor">
    <cofactor evidence="1">
        <name>FMN</name>
        <dbReference type="ChEBI" id="CHEBI:58210"/>
    </cofactor>
</comment>
<proteinExistence type="inferred from homology"/>
<feature type="binding site" evidence="5">
    <location>
        <position position="93"/>
    </location>
    <ligand>
        <name>FMN</name>
        <dbReference type="ChEBI" id="CHEBI:58210"/>
    </ligand>
</feature>
<dbReference type="GO" id="GO:0010181">
    <property type="term" value="F:FMN binding"/>
    <property type="evidence" value="ECO:0007669"/>
    <property type="project" value="InterPro"/>
</dbReference>
<dbReference type="CDD" id="cd02809">
    <property type="entry name" value="alpha_hydroxyacid_oxid_FMN"/>
    <property type="match status" value="1"/>
</dbReference>
<dbReference type="SUPFAM" id="SSF51395">
    <property type="entry name" value="FMN-linked oxidoreductases"/>
    <property type="match status" value="1"/>
</dbReference>
<evidence type="ECO:0000256" key="4">
    <source>
        <dbReference type="PIRSR" id="PIRSR000138-1"/>
    </source>
</evidence>
<keyword evidence="2" id="KW-0560">Oxidoreductase</keyword>
<keyword evidence="5" id="KW-0285">Flavoprotein</keyword>
<dbReference type="InterPro" id="IPR012133">
    <property type="entry name" value="Alpha-hydoxy_acid_DH_FMN"/>
</dbReference>
<dbReference type="Gene3D" id="3.20.20.70">
    <property type="entry name" value="Aldolase class I"/>
    <property type="match status" value="1"/>
</dbReference>
<feature type="binding site" evidence="5">
    <location>
        <position position="234"/>
    </location>
    <ligand>
        <name>glyoxylate</name>
        <dbReference type="ChEBI" id="CHEBI:36655"/>
    </ligand>
</feature>
<feature type="binding site" evidence="5">
    <location>
        <position position="116"/>
    </location>
    <ligand>
        <name>glyoxylate</name>
        <dbReference type="ChEBI" id="CHEBI:36655"/>
    </ligand>
</feature>
<protein>
    <submittedName>
        <fullName evidence="7">4-hydroxymandelate oxidase</fullName>
    </submittedName>
</protein>
<feature type="binding site" evidence="5">
    <location>
        <position position="229"/>
    </location>
    <ligand>
        <name>FMN</name>
        <dbReference type="ChEBI" id="CHEBI:58210"/>
    </ligand>
</feature>
<dbReference type="GO" id="GO:0005737">
    <property type="term" value="C:cytoplasm"/>
    <property type="evidence" value="ECO:0007669"/>
    <property type="project" value="UniProtKB-ARBA"/>
</dbReference>
<sequence length="331" mass="34925">MNPVLAELHDKARAVLDPVHYDFFAGGVGDEVVLADNEAAFRRLALLPRVLRGNEISDEFPVLISPTAFHRLAHPDGELATARAAGATTLVSSMASTVPIAGVVAAAGGPVWFQLYVQPDMDVTEALVRRAERSGCAALVVTVDSPVFGRHRRDIAHGFHDLPAGLAAENMRDLAGEALRNIEMSPAVSWEHLDRIRDMTTLPLWVKGILHPRDAVLAVGHGVAGIVVSNHGGRQLDLVPASLDALPAVVDAVAGRVPVVLDGGVRSGGDIALALALGASAVGIGRPVLWGLAADGEQGVRRVLDVLRDEFRHVLAMCGGELSRDMVVARC</sequence>
<feature type="binding site" evidence="5">
    <location>
        <position position="142"/>
    </location>
    <ligand>
        <name>FMN</name>
        <dbReference type="ChEBI" id="CHEBI:58210"/>
    </ligand>
</feature>
<feature type="binding site" evidence="5">
    <location>
        <position position="114"/>
    </location>
    <ligand>
        <name>FMN</name>
        <dbReference type="ChEBI" id="CHEBI:58210"/>
    </ligand>
</feature>
<evidence type="ECO:0000256" key="2">
    <source>
        <dbReference type="ARBA" id="ARBA00023002"/>
    </source>
</evidence>
<gene>
    <name evidence="7" type="ORF">SAMN05216195_101154</name>
</gene>
<dbReference type="PROSITE" id="PS00557">
    <property type="entry name" value="FMN_HYDROXY_ACID_DH_1"/>
    <property type="match status" value="1"/>
</dbReference>
<reference evidence="8" key="1">
    <citation type="submission" date="2016-10" db="EMBL/GenBank/DDBJ databases">
        <authorList>
            <person name="Varghese N."/>
            <person name="Submissions S."/>
        </authorList>
    </citation>
    <scope>NUCLEOTIDE SEQUENCE [LARGE SCALE GENOMIC DNA]</scope>
    <source>
        <strain evidence="8">CGMCC 4.578</strain>
    </source>
</reference>
<dbReference type="Pfam" id="PF01070">
    <property type="entry name" value="FMN_dh"/>
    <property type="match status" value="1"/>
</dbReference>
<feature type="active site" description="Proton acceptor" evidence="4">
    <location>
        <position position="231"/>
    </location>
</feature>
<dbReference type="InterPro" id="IPR037396">
    <property type="entry name" value="FMN_HAD"/>
</dbReference>
<feature type="binding site" evidence="5">
    <location>
        <begin position="285"/>
        <end position="286"/>
    </location>
    <ligand>
        <name>FMN</name>
        <dbReference type="ChEBI" id="CHEBI:58210"/>
    </ligand>
</feature>